<keyword evidence="2 7" id="KW-0813">Transport</keyword>
<proteinExistence type="inferred from homology"/>
<evidence type="ECO:0000256" key="4">
    <source>
        <dbReference type="ARBA" id="ARBA00022692"/>
    </source>
</evidence>
<keyword evidence="10" id="KW-1185">Reference proteome</keyword>
<evidence type="ECO:0000313" key="9">
    <source>
        <dbReference type="EMBL" id="MEQ1405972.1"/>
    </source>
</evidence>
<keyword evidence="3" id="KW-1003">Cell membrane</keyword>
<dbReference type="Gene3D" id="1.10.3720.10">
    <property type="entry name" value="MetI-like"/>
    <property type="match status" value="1"/>
</dbReference>
<protein>
    <submittedName>
        <fullName evidence="9">ABC transporter permease</fullName>
    </submittedName>
</protein>
<comment type="similarity">
    <text evidence="7">Belongs to the binding-protein-dependent transport system permease family.</text>
</comment>
<dbReference type="EMBL" id="JBEAAL010000008">
    <property type="protein sequence ID" value="MEQ1405972.1"/>
    <property type="molecule type" value="Genomic_DNA"/>
</dbReference>
<evidence type="ECO:0000313" key="10">
    <source>
        <dbReference type="Proteomes" id="UP001496627"/>
    </source>
</evidence>
<dbReference type="SUPFAM" id="SSF161098">
    <property type="entry name" value="MetI-like"/>
    <property type="match status" value="1"/>
</dbReference>
<feature type="transmembrane region" description="Helical" evidence="7">
    <location>
        <begin position="252"/>
        <end position="277"/>
    </location>
</feature>
<dbReference type="InterPro" id="IPR050366">
    <property type="entry name" value="BP-dependent_transpt_permease"/>
</dbReference>
<evidence type="ECO:0000256" key="7">
    <source>
        <dbReference type="RuleBase" id="RU363032"/>
    </source>
</evidence>
<evidence type="ECO:0000256" key="2">
    <source>
        <dbReference type="ARBA" id="ARBA00022448"/>
    </source>
</evidence>
<keyword evidence="6 7" id="KW-0472">Membrane</keyword>
<evidence type="ECO:0000256" key="3">
    <source>
        <dbReference type="ARBA" id="ARBA00022475"/>
    </source>
</evidence>
<dbReference type="InterPro" id="IPR035906">
    <property type="entry name" value="MetI-like_sf"/>
</dbReference>
<feature type="transmembrane region" description="Helical" evidence="7">
    <location>
        <begin position="93"/>
        <end position="117"/>
    </location>
</feature>
<organism evidence="9 10">
    <name type="scientific">Neorhizobium phenanthreniclasticum</name>
    <dbReference type="NCBI Taxonomy" id="3157917"/>
    <lineage>
        <taxon>Bacteria</taxon>
        <taxon>Pseudomonadati</taxon>
        <taxon>Pseudomonadota</taxon>
        <taxon>Alphaproteobacteria</taxon>
        <taxon>Hyphomicrobiales</taxon>
        <taxon>Rhizobiaceae</taxon>
        <taxon>Rhizobium/Agrobacterium group</taxon>
        <taxon>Neorhizobium</taxon>
    </lineage>
</organism>
<feature type="transmembrane region" description="Helical" evidence="7">
    <location>
        <begin position="22"/>
        <end position="44"/>
    </location>
</feature>
<dbReference type="CDD" id="cd06261">
    <property type="entry name" value="TM_PBP2"/>
    <property type="match status" value="1"/>
</dbReference>
<dbReference type="Pfam" id="PF12911">
    <property type="entry name" value="OppC_N"/>
    <property type="match status" value="1"/>
</dbReference>
<dbReference type="Pfam" id="PF00528">
    <property type="entry name" value="BPD_transp_1"/>
    <property type="match status" value="1"/>
</dbReference>
<dbReference type="PANTHER" id="PTHR43386">
    <property type="entry name" value="OLIGOPEPTIDE TRANSPORT SYSTEM PERMEASE PROTEIN APPC"/>
    <property type="match status" value="1"/>
</dbReference>
<evidence type="ECO:0000259" key="8">
    <source>
        <dbReference type="PROSITE" id="PS50928"/>
    </source>
</evidence>
<dbReference type="RefSeq" id="WP_227704145.1">
    <property type="nucleotide sequence ID" value="NZ_JBEAAL010000008.1"/>
</dbReference>
<comment type="subcellular location">
    <subcellularLocation>
        <location evidence="1 7">Cell membrane</location>
        <topology evidence="1 7">Multi-pass membrane protein</topology>
    </subcellularLocation>
</comment>
<comment type="caution">
    <text evidence="9">The sequence shown here is derived from an EMBL/GenBank/DDBJ whole genome shotgun (WGS) entry which is preliminary data.</text>
</comment>
<dbReference type="PROSITE" id="PS50928">
    <property type="entry name" value="ABC_TM1"/>
    <property type="match status" value="1"/>
</dbReference>
<dbReference type="PANTHER" id="PTHR43386:SF25">
    <property type="entry name" value="PEPTIDE ABC TRANSPORTER PERMEASE PROTEIN"/>
    <property type="match status" value="1"/>
</dbReference>
<name>A0ABV0M271_9HYPH</name>
<sequence>MSSASEQVDIRSTLRLWGASPVIVLCIGWLLAMILIAIFADLLAPIHYTTQDLTARFRPPAFMTGGSADHLLGTDHLGRDVLSRMIYALRTSILIATLGTLIGAVMGTLMGLAAARFRGIVDMVAMMLCDVQTALPSLFIAIAFLAFFGNNIVLFIILVSFEGWERYARLARGLVLSEQTADYIRAVEAFGAGTGRVVFQHLLPNIAASLVVQATLNFPGTILLETSLSFLGLGVQPPDTSLGLMLGEGRRYLLNAWWIAVLPGIIIFLTTLAMSLFGDWLRDRLDPTIDKEG</sequence>
<evidence type="ECO:0000256" key="6">
    <source>
        <dbReference type="ARBA" id="ARBA00023136"/>
    </source>
</evidence>
<evidence type="ECO:0000256" key="1">
    <source>
        <dbReference type="ARBA" id="ARBA00004651"/>
    </source>
</evidence>
<gene>
    <name evidence="9" type="ORF">ABK249_13595</name>
</gene>
<reference evidence="9 10" key="1">
    <citation type="submission" date="2024-05" db="EMBL/GenBank/DDBJ databases">
        <title>Neorhizobium sp. Rsf11, a plant growth promoting and heavy metal resistant PAH-degrader.</title>
        <authorList>
            <person name="Golubev S.N."/>
            <person name="Muratova A.Y."/>
            <person name="Markelova M.I."/>
        </authorList>
    </citation>
    <scope>NUCLEOTIDE SEQUENCE [LARGE SCALE GENOMIC DNA]</scope>
    <source>
        <strain evidence="9 10">Rsf11</strain>
    </source>
</reference>
<accession>A0ABV0M271</accession>
<feature type="domain" description="ABC transmembrane type-1" evidence="8">
    <location>
        <begin position="89"/>
        <end position="278"/>
    </location>
</feature>
<dbReference type="InterPro" id="IPR000515">
    <property type="entry name" value="MetI-like"/>
</dbReference>
<dbReference type="InterPro" id="IPR025966">
    <property type="entry name" value="OppC_N"/>
</dbReference>
<dbReference type="Proteomes" id="UP001496627">
    <property type="component" value="Unassembled WGS sequence"/>
</dbReference>
<evidence type="ECO:0000256" key="5">
    <source>
        <dbReference type="ARBA" id="ARBA00022989"/>
    </source>
</evidence>
<keyword evidence="4 7" id="KW-0812">Transmembrane</keyword>
<feature type="transmembrane region" description="Helical" evidence="7">
    <location>
        <begin position="137"/>
        <end position="161"/>
    </location>
</feature>
<keyword evidence="5 7" id="KW-1133">Transmembrane helix</keyword>